<protein>
    <submittedName>
        <fullName evidence="1">GDYXXLXY domain-containing protein</fullName>
    </submittedName>
</protein>
<dbReference type="RefSeq" id="WP_346822737.1">
    <property type="nucleotide sequence ID" value="NZ_JBDKWZ010000011.1"/>
</dbReference>
<keyword evidence="2" id="KW-1185">Reference proteome</keyword>
<proteinExistence type="predicted"/>
<comment type="caution">
    <text evidence="1">The sequence shown here is derived from an EMBL/GenBank/DDBJ whole genome shotgun (WGS) entry which is preliminary data.</text>
</comment>
<organism evidence="1 2">
    <name type="scientific">Rapidithrix thailandica</name>
    <dbReference type="NCBI Taxonomy" id="413964"/>
    <lineage>
        <taxon>Bacteria</taxon>
        <taxon>Pseudomonadati</taxon>
        <taxon>Bacteroidota</taxon>
        <taxon>Cytophagia</taxon>
        <taxon>Cytophagales</taxon>
        <taxon>Flammeovirgaceae</taxon>
        <taxon>Rapidithrix</taxon>
    </lineage>
</organism>
<accession>A0AAW9SBX8</accession>
<evidence type="ECO:0000313" key="2">
    <source>
        <dbReference type="Proteomes" id="UP001403385"/>
    </source>
</evidence>
<dbReference type="EMBL" id="JBDKWZ010000011">
    <property type="protein sequence ID" value="MEN7549958.1"/>
    <property type="molecule type" value="Genomic_DNA"/>
</dbReference>
<dbReference type="InterPro" id="IPR025833">
    <property type="entry name" value="GDYXXLXY"/>
</dbReference>
<name>A0AAW9SBX8_9BACT</name>
<sequence>MNNRKFILPAFVLVVLVQLYVPAKMILDSEDILKSGVEYKFQTAPVDPYDPFRGKYITLQYKENTIRVPEDTNWKKGDWVYVTLMKDNDDYAKLLDVSKEAPNHTADYLKVRVNFIADNILYIHYPFDRFYMEESKALEAERIYRGSSRDQQQKSYALVMIRNGEAIIKDVMIDEVPIRELVKEALENKGE</sequence>
<dbReference type="Pfam" id="PF14345">
    <property type="entry name" value="GDYXXLXY"/>
    <property type="match status" value="1"/>
</dbReference>
<reference evidence="1 2" key="1">
    <citation type="submission" date="2024-04" db="EMBL/GenBank/DDBJ databases">
        <title>Novel genus in family Flammeovirgaceae.</title>
        <authorList>
            <person name="Nguyen T.H."/>
            <person name="Vuong T.Q."/>
            <person name="Le H."/>
            <person name="Kim S.-G."/>
        </authorList>
    </citation>
    <scope>NUCLEOTIDE SEQUENCE [LARGE SCALE GENOMIC DNA]</scope>
    <source>
        <strain evidence="1 2">JCM 23209</strain>
    </source>
</reference>
<dbReference type="Proteomes" id="UP001403385">
    <property type="component" value="Unassembled WGS sequence"/>
</dbReference>
<dbReference type="AlphaFoldDB" id="A0AAW9SBX8"/>
<evidence type="ECO:0000313" key="1">
    <source>
        <dbReference type="EMBL" id="MEN7549958.1"/>
    </source>
</evidence>
<gene>
    <name evidence="1" type="ORF">AAG747_18680</name>
</gene>